<evidence type="ECO:0000256" key="1">
    <source>
        <dbReference type="SAM" id="MobiDB-lite"/>
    </source>
</evidence>
<sequence length="142" mass="14389">MGEGEKVVEDSGGGSSCPERRKPEREEWWSGGGTGAEAIQGVVLAGVDCVGKAVATVEGSLGEAVAERKAGVDRVEVGEVKVEVVEVRVAGEKEAREEGEWRGGGGGLGGGGVGKAVREGVKAAVEEGHMGNLRLCPGFGCI</sequence>
<comment type="caution">
    <text evidence="2">The sequence shown here is derived from an EMBL/GenBank/DDBJ whole genome shotgun (WGS) entry which is preliminary data.</text>
</comment>
<feature type="compositionally biased region" description="Basic and acidic residues" evidence="1">
    <location>
        <begin position="18"/>
        <end position="28"/>
    </location>
</feature>
<gene>
    <name evidence="2" type="ORF">CYMTET_28887</name>
</gene>
<evidence type="ECO:0000313" key="2">
    <source>
        <dbReference type="EMBL" id="KAK3262244.1"/>
    </source>
</evidence>
<proteinExistence type="predicted"/>
<reference evidence="2 3" key="1">
    <citation type="journal article" date="2015" name="Genome Biol. Evol.">
        <title>Comparative Genomics of a Bacterivorous Green Alga Reveals Evolutionary Causalities and Consequences of Phago-Mixotrophic Mode of Nutrition.</title>
        <authorList>
            <person name="Burns J.A."/>
            <person name="Paasch A."/>
            <person name="Narechania A."/>
            <person name="Kim E."/>
        </authorList>
    </citation>
    <scope>NUCLEOTIDE SEQUENCE [LARGE SCALE GENOMIC DNA]</scope>
    <source>
        <strain evidence="2 3">PLY_AMNH</strain>
    </source>
</reference>
<accession>A0AAE0FM32</accession>
<dbReference type="Proteomes" id="UP001190700">
    <property type="component" value="Unassembled WGS sequence"/>
</dbReference>
<dbReference type="EMBL" id="LGRX02016359">
    <property type="protein sequence ID" value="KAK3262244.1"/>
    <property type="molecule type" value="Genomic_DNA"/>
</dbReference>
<evidence type="ECO:0000313" key="3">
    <source>
        <dbReference type="Proteomes" id="UP001190700"/>
    </source>
</evidence>
<protein>
    <submittedName>
        <fullName evidence="2">Uncharacterized protein</fullName>
    </submittedName>
</protein>
<feature type="region of interest" description="Disordered" evidence="1">
    <location>
        <begin position="1"/>
        <end position="33"/>
    </location>
</feature>
<name>A0AAE0FM32_9CHLO</name>
<organism evidence="2 3">
    <name type="scientific">Cymbomonas tetramitiformis</name>
    <dbReference type="NCBI Taxonomy" id="36881"/>
    <lineage>
        <taxon>Eukaryota</taxon>
        <taxon>Viridiplantae</taxon>
        <taxon>Chlorophyta</taxon>
        <taxon>Pyramimonadophyceae</taxon>
        <taxon>Pyramimonadales</taxon>
        <taxon>Pyramimonadaceae</taxon>
        <taxon>Cymbomonas</taxon>
    </lineage>
</organism>
<dbReference type="AlphaFoldDB" id="A0AAE0FM32"/>
<keyword evidence="3" id="KW-1185">Reference proteome</keyword>